<proteinExistence type="predicted"/>
<dbReference type="GeneID" id="113053413"/>
<dbReference type="InterPro" id="IPR000770">
    <property type="entry name" value="SAND_dom"/>
</dbReference>
<dbReference type="PANTHER" id="PTHR46386">
    <property type="entry name" value="NUCLEAR BODY PROTEIN SP140"/>
    <property type="match status" value="1"/>
</dbReference>
<keyword evidence="2 6" id="KW-0863">Zinc-finger</keyword>
<dbReference type="PROSITE" id="PS50016">
    <property type="entry name" value="ZF_PHD_2"/>
    <property type="match status" value="1"/>
</dbReference>
<feature type="compositionally biased region" description="Basic and acidic residues" evidence="7">
    <location>
        <begin position="140"/>
        <end position="150"/>
    </location>
</feature>
<feature type="region of interest" description="Disordered" evidence="7">
    <location>
        <begin position="135"/>
        <end position="161"/>
    </location>
</feature>
<dbReference type="InterPro" id="IPR043563">
    <property type="entry name" value="Sp110/Sp140/Sp140L-like"/>
</dbReference>
<evidence type="ECO:0000256" key="1">
    <source>
        <dbReference type="ARBA" id="ARBA00022723"/>
    </source>
</evidence>
<keyword evidence="11" id="KW-1185">Reference proteome</keyword>
<dbReference type="Pfam" id="PF00439">
    <property type="entry name" value="Bromodomain"/>
    <property type="match status" value="1"/>
</dbReference>
<keyword evidence="1" id="KW-0479">Metal-binding</keyword>
<keyword evidence="4 5" id="KW-0103">Bromodomain</keyword>
<dbReference type="GO" id="GO:0008270">
    <property type="term" value="F:zinc ion binding"/>
    <property type="evidence" value="ECO:0007669"/>
    <property type="project" value="UniProtKB-KW"/>
</dbReference>
<dbReference type="PROSITE" id="PS50014">
    <property type="entry name" value="BROMODOMAIN_2"/>
    <property type="match status" value="1"/>
</dbReference>
<dbReference type="Proteomes" id="UP000515129">
    <property type="component" value="Chromosome 3"/>
</dbReference>
<evidence type="ECO:0000256" key="4">
    <source>
        <dbReference type="ARBA" id="ARBA00023117"/>
    </source>
</evidence>
<dbReference type="InterPro" id="IPR019787">
    <property type="entry name" value="Znf_PHD-finger"/>
</dbReference>
<dbReference type="SMART" id="SM00249">
    <property type="entry name" value="PHD"/>
    <property type="match status" value="1"/>
</dbReference>
<dbReference type="Pfam" id="PF00628">
    <property type="entry name" value="PHD"/>
    <property type="match status" value="1"/>
</dbReference>
<dbReference type="GO" id="GO:0000981">
    <property type="term" value="F:DNA-binding transcription factor activity, RNA polymerase II-specific"/>
    <property type="evidence" value="ECO:0007669"/>
    <property type="project" value="TreeGrafter"/>
</dbReference>
<evidence type="ECO:0000259" key="8">
    <source>
        <dbReference type="PROSITE" id="PS50014"/>
    </source>
</evidence>
<protein>
    <submittedName>
        <fullName evidence="12">Nuclear body protein SP140-like protein isoform X1</fullName>
    </submittedName>
</protein>
<dbReference type="SUPFAM" id="SSF57903">
    <property type="entry name" value="FYVE/PHD zinc finger"/>
    <property type="match status" value="1"/>
</dbReference>
<dbReference type="PANTHER" id="PTHR46386:SF1">
    <property type="entry name" value="NUCLEAR BODY PROTEIN SP140-LIKE PROTEIN"/>
    <property type="match status" value="1"/>
</dbReference>
<dbReference type="Gene3D" id="3.30.40.10">
    <property type="entry name" value="Zinc/RING finger domain, C3HC4 (zinc finger)"/>
    <property type="match status" value="1"/>
</dbReference>
<evidence type="ECO:0000259" key="10">
    <source>
        <dbReference type="PROSITE" id="PS50864"/>
    </source>
</evidence>
<dbReference type="InterPro" id="IPR036427">
    <property type="entry name" value="Bromodomain-like_sf"/>
</dbReference>
<organism evidence="11 12">
    <name type="scientific">Carassius auratus</name>
    <name type="common">Goldfish</name>
    <dbReference type="NCBI Taxonomy" id="7957"/>
    <lineage>
        <taxon>Eukaryota</taxon>
        <taxon>Metazoa</taxon>
        <taxon>Chordata</taxon>
        <taxon>Craniata</taxon>
        <taxon>Vertebrata</taxon>
        <taxon>Euteleostomi</taxon>
        <taxon>Actinopterygii</taxon>
        <taxon>Neopterygii</taxon>
        <taxon>Teleostei</taxon>
        <taxon>Ostariophysi</taxon>
        <taxon>Cypriniformes</taxon>
        <taxon>Cyprinidae</taxon>
        <taxon>Cyprininae</taxon>
        <taxon>Carassius</taxon>
    </lineage>
</organism>
<evidence type="ECO:0000256" key="6">
    <source>
        <dbReference type="PROSITE-ProRule" id="PRU00146"/>
    </source>
</evidence>
<dbReference type="RefSeq" id="XP_026074195.1">
    <property type="nucleotide sequence ID" value="XM_026218410.1"/>
</dbReference>
<dbReference type="InterPro" id="IPR010919">
    <property type="entry name" value="SAND-like_dom_sf"/>
</dbReference>
<dbReference type="OrthoDB" id="1870062at2759"/>
<dbReference type="SMART" id="SM00258">
    <property type="entry name" value="SAND"/>
    <property type="match status" value="2"/>
</dbReference>
<evidence type="ECO:0000256" key="3">
    <source>
        <dbReference type="ARBA" id="ARBA00022833"/>
    </source>
</evidence>
<dbReference type="Gene3D" id="1.20.920.10">
    <property type="entry name" value="Bromodomain-like"/>
    <property type="match status" value="1"/>
</dbReference>
<keyword evidence="3" id="KW-0862">Zinc</keyword>
<name>A0A6P6KPF7_CARAU</name>
<dbReference type="InterPro" id="IPR013083">
    <property type="entry name" value="Znf_RING/FYVE/PHD"/>
</dbReference>
<evidence type="ECO:0000256" key="5">
    <source>
        <dbReference type="PROSITE-ProRule" id="PRU00035"/>
    </source>
</evidence>
<dbReference type="AlphaFoldDB" id="A0A6P6KPF7"/>
<dbReference type="SUPFAM" id="SSF63763">
    <property type="entry name" value="SAND domain-like"/>
    <property type="match status" value="2"/>
</dbReference>
<feature type="domain" description="SAND" evidence="10">
    <location>
        <begin position="161"/>
        <end position="247"/>
    </location>
</feature>
<evidence type="ECO:0000259" key="9">
    <source>
        <dbReference type="PROSITE" id="PS50016"/>
    </source>
</evidence>
<feature type="compositionally biased region" description="Acidic residues" evidence="7">
    <location>
        <begin position="151"/>
        <end position="161"/>
    </location>
</feature>
<feature type="compositionally biased region" description="Polar residues" evidence="7">
    <location>
        <begin position="7"/>
        <end position="17"/>
    </location>
</feature>
<reference evidence="12" key="1">
    <citation type="submission" date="2025-08" db="UniProtKB">
        <authorList>
            <consortium name="RefSeq"/>
        </authorList>
    </citation>
    <scope>IDENTIFICATION</scope>
    <source>
        <strain evidence="12">Wakin</strain>
        <tissue evidence="12">Muscle</tissue>
    </source>
</reference>
<dbReference type="GO" id="GO:0003677">
    <property type="term" value="F:DNA binding"/>
    <property type="evidence" value="ECO:0007669"/>
    <property type="project" value="InterPro"/>
</dbReference>
<feature type="domain" description="PHD-type" evidence="9">
    <location>
        <begin position="263"/>
        <end position="311"/>
    </location>
</feature>
<dbReference type="PROSITE" id="PS50864">
    <property type="entry name" value="SAND"/>
    <property type="match status" value="2"/>
</dbReference>
<feature type="domain" description="Bromo" evidence="8">
    <location>
        <begin position="356"/>
        <end position="408"/>
    </location>
</feature>
<feature type="domain" description="SAND" evidence="10">
    <location>
        <begin position="33"/>
        <end position="115"/>
    </location>
</feature>
<dbReference type="SUPFAM" id="SSF47370">
    <property type="entry name" value="Bromodomain"/>
    <property type="match status" value="1"/>
</dbReference>
<gene>
    <name evidence="12" type="primary">LOC113053413</name>
</gene>
<dbReference type="InterPro" id="IPR001487">
    <property type="entry name" value="Bromodomain"/>
</dbReference>
<dbReference type="InterPro" id="IPR011011">
    <property type="entry name" value="Znf_FYVE_PHD"/>
</dbReference>
<dbReference type="CDD" id="cd15541">
    <property type="entry name" value="PHD_TIF1_like"/>
    <property type="match status" value="1"/>
</dbReference>
<accession>A0A6P6KPF7</accession>
<dbReference type="Pfam" id="PF01342">
    <property type="entry name" value="SAND"/>
    <property type="match status" value="2"/>
</dbReference>
<dbReference type="Gene3D" id="3.10.390.10">
    <property type="entry name" value="SAND domain-like"/>
    <property type="match status" value="2"/>
</dbReference>
<dbReference type="KEGG" id="caua:113053413"/>
<evidence type="ECO:0000313" key="12">
    <source>
        <dbReference type="RefSeq" id="XP_026074195.1"/>
    </source>
</evidence>
<evidence type="ECO:0000256" key="2">
    <source>
        <dbReference type="ARBA" id="ARBA00022771"/>
    </source>
</evidence>
<evidence type="ECO:0000313" key="11">
    <source>
        <dbReference type="Proteomes" id="UP000515129"/>
    </source>
</evidence>
<evidence type="ECO:0000256" key="7">
    <source>
        <dbReference type="SAM" id="MobiDB-lite"/>
    </source>
</evidence>
<feature type="region of interest" description="Disordered" evidence="7">
    <location>
        <begin position="1"/>
        <end position="46"/>
    </location>
</feature>
<dbReference type="GO" id="GO:0005634">
    <property type="term" value="C:nucleus"/>
    <property type="evidence" value="ECO:0007669"/>
    <property type="project" value="TreeGrafter"/>
</dbReference>
<sequence>MRKQSCTKRQQTGSSSHSKPKKKQAKRQNCPKSSTGQKKKPQNKSQLPVTCGFKEGLLYLKKYCDKQKCISSESQWFTPPEFERFGMKEKHKKWKTSILCKGIPLQKLIEDGFLLNISFIKSKVQDAKQKKKRHVGLKKQVVESPDKIEDKQDEDEDEDEDDAVDMNMFEGPVLPVTCGSDSGVLHKYRFSKGYCGRCIRTESHWLTPEDFTKLSKTDGTWKKDIVSHGIPLGKLITKSILQPHTANCDCEICEEPYQNQLNDDVCFICDSEGDLVCCDECPRAFHSHCHLPAVPEDSPGSQWSCTFCVMKKRESSGQKTQQDVLSSPVSRYTLHCQYLLLHLLHESMSDPCAKGPGFSENICGPMMLGRVKLNLQNNDYQTVREFVSDIEYVFHHCTAKRDNDFSRMTSRLTELLEIIFKLL</sequence>
<dbReference type="InterPro" id="IPR001965">
    <property type="entry name" value="Znf_PHD"/>
</dbReference>